<evidence type="ECO:0000313" key="3">
    <source>
        <dbReference type="Proteomes" id="UP000192247"/>
    </source>
</evidence>
<keyword evidence="3" id="KW-1185">Reference proteome</keyword>
<dbReference type="OrthoDB" id="62364at2759"/>
<dbReference type="InterPro" id="IPR037213">
    <property type="entry name" value="Run_dom_sf"/>
</dbReference>
<comment type="caution">
    <text evidence="2">The sequence shown here is derived from an EMBL/GenBank/DDBJ whole genome shotgun (WGS) entry which is preliminary data.</text>
</comment>
<dbReference type="Proteomes" id="UP000192247">
    <property type="component" value="Unassembled WGS sequence"/>
</dbReference>
<dbReference type="Pfam" id="PF02759">
    <property type="entry name" value="RUN"/>
    <property type="match status" value="1"/>
</dbReference>
<protein>
    <submittedName>
        <fullName evidence="2">Pleckstrin homology domain-containing family M member 1-like</fullName>
    </submittedName>
</protein>
<dbReference type="SUPFAM" id="SSF140741">
    <property type="entry name" value="RUN domain-like"/>
    <property type="match status" value="1"/>
</dbReference>
<evidence type="ECO:0000259" key="1">
    <source>
        <dbReference type="PROSITE" id="PS50826"/>
    </source>
</evidence>
<evidence type="ECO:0000313" key="2">
    <source>
        <dbReference type="EMBL" id="OQR68619.1"/>
    </source>
</evidence>
<dbReference type="AlphaFoldDB" id="A0A1V9X4S5"/>
<proteinExistence type="predicted"/>
<dbReference type="PROSITE" id="PS50826">
    <property type="entry name" value="RUN"/>
    <property type="match status" value="1"/>
</dbReference>
<dbReference type="InParanoid" id="A0A1V9X4S5"/>
<feature type="non-terminal residue" evidence="2">
    <location>
        <position position="146"/>
    </location>
</feature>
<reference evidence="2 3" key="1">
    <citation type="journal article" date="2017" name="Gigascience">
        <title>Draft genome of the honey bee ectoparasitic mite, Tropilaelaps mercedesae, is shaped by the parasitic life history.</title>
        <authorList>
            <person name="Dong X."/>
            <person name="Armstrong S.D."/>
            <person name="Xia D."/>
            <person name="Makepeace B.L."/>
            <person name="Darby A.C."/>
            <person name="Kadowaki T."/>
        </authorList>
    </citation>
    <scope>NUCLEOTIDE SEQUENCE [LARGE SCALE GENOMIC DNA]</scope>
    <source>
        <strain evidence="2">Wuxi-XJTLU</strain>
    </source>
</reference>
<gene>
    <name evidence="2" type="ORF">BIW11_12795</name>
</gene>
<organism evidence="2 3">
    <name type="scientific">Tropilaelaps mercedesae</name>
    <dbReference type="NCBI Taxonomy" id="418985"/>
    <lineage>
        <taxon>Eukaryota</taxon>
        <taxon>Metazoa</taxon>
        <taxon>Ecdysozoa</taxon>
        <taxon>Arthropoda</taxon>
        <taxon>Chelicerata</taxon>
        <taxon>Arachnida</taxon>
        <taxon>Acari</taxon>
        <taxon>Parasitiformes</taxon>
        <taxon>Mesostigmata</taxon>
        <taxon>Gamasina</taxon>
        <taxon>Dermanyssoidea</taxon>
        <taxon>Laelapidae</taxon>
        <taxon>Tropilaelaps</taxon>
    </lineage>
</organism>
<dbReference type="EMBL" id="MNPL01024108">
    <property type="protein sequence ID" value="OQR68619.1"/>
    <property type="molecule type" value="Genomic_DNA"/>
</dbReference>
<accession>A0A1V9X4S5</accession>
<feature type="domain" description="RUN" evidence="1">
    <location>
        <begin position="47"/>
        <end position="146"/>
    </location>
</feature>
<dbReference type="InterPro" id="IPR004012">
    <property type="entry name" value="Run_dom"/>
</dbReference>
<dbReference type="PANTHER" id="PTHR47194">
    <property type="entry name" value="SORTING NEXIN-29-RELATED"/>
    <property type="match status" value="1"/>
</dbReference>
<dbReference type="Gene3D" id="1.20.58.900">
    <property type="match status" value="1"/>
</dbReference>
<name>A0A1V9X4S5_9ACAR</name>
<dbReference type="STRING" id="418985.A0A1V9X4S5"/>
<sequence length="146" mass="16462">MSLNPFNQPSVKDLVKDIYVKKTLAEKAIKAIRDVQMEALQSTEKELGPGDVANCFCEVIEAIFLHGLKNRLTRMKFSEMFGMIRVSKSLTSLNLPRPDFWTLVCNVTHRVGLETISRLDQVSTDVGRCRAWVRFAINDGTLTSSI</sequence>
<dbReference type="PANTHER" id="PTHR47194:SF3">
    <property type="entry name" value="SORTING NEXIN 29"/>
    <property type="match status" value="1"/>
</dbReference>